<evidence type="ECO:0000256" key="9">
    <source>
        <dbReference type="PIRSR" id="PIRSR614732-1"/>
    </source>
</evidence>
<evidence type="ECO:0000256" key="7">
    <source>
        <dbReference type="ARBA" id="ARBA00023239"/>
    </source>
</evidence>
<feature type="binding site" evidence="10">
    <location>
        <position position="215"/>
    </location>
    <ligand>
        <name>substrate</name>
    </ligand>
</feature>
<evidence type="ECO:0000256" key="1">
    <source>
        <dbReference type="ARBA" id="ARBA00002356"/>
    </source>
</evidence>
<dbReference type="CDD" id="cd04725">
    <property type="entry name" value="OMP_decarboxylase_like"/>
    <property type="match status" value="1"/>
</dbReference>
<dbReference type="GO" id="GO:0004590">
    <property type="term" value="F:orotidine-5'-phosphate decarboxylase activity"/>
    <property type="evidence" value="ECO:0007669"/>
    <property type="project" value="UniProtKB-EC"/>
</dbReference>
<dbReference type="SMART" id="SM00934">
    <property type="entry name" value="OMPdecase"/>
    <property type="match status" value="1"/>
</dbReference>
<dbReference type="GO" id="GO:0006207">
    <property type="term" value="P:'de novo' pyrimidine nucleobase biosynthetic process"/>
    <property type="evidence" value="ECO:0007669"/>
    <property type="project" value="InterPro"/>
</dbReference>
<accession>A0A7U4TI89</accession>
<dbReference type="AlphaFoldDB" id="A0A7U4TI89"/>
<evidence type="ECO:0000313" key="13">
    <source>
        <dbReference type="EMBL" id="AMM41101.1"/>
    </source>
</evidence>
<name>A0A7U4TI89_DESA2</name>
<dbReference type="EC" id="4.1.1.23" evidence="3 11"/>
<feature type="domain" description="Orotidine 5'-phosphate decarboxylase" evidence="12">
    <location>
        <begin position="12"/>
        <end position="231"/>
    </location>
</feature>
<evidence type="ECO:0000256" key="11">
    <source>
        <dbReference type="RuleBase" id="RU000512"/>
    </source>
</evidence>
<dbReference type="Proteomes" id="UP000070560">
    <property type="component" value="Chromosome"/>
</dbReference>
<dbReference type="UniPathway" id="UPA00070">
    <property type="reaction ID" value="UER00120"/>
</dbReference>
<feature type="active site" description="For OMPdecase activity" evidence="9">
    <location>
        <position position="70"/>
    </location>
</feature>
<feature type="binding site" evidence="10">
    <location>
        <position position="186"/>
    </location>
    <ligand>
        <name>substrate</name>
    </ligand>
</feature>
<evidence type="ECO:0000256" key="8">
    <source>
        <dbReference type="ARBA" id="ARBA00049157"/>
    </source>
</evidence>
<keyword evidence="5 11" id="KW-0210">Decarboxylase</keyword>
<dbReference type="InterPro" id="IPR001754">
    <property type="entry name" value="OMPdeCOase_dom"/>
</dbReference>
<evidence type="ECO:0000256" key="6">
    <source>
        <dbReference type="ARBA" id="ARBA00022975"/>
    </source>
</evidence>
<evidence type="ECO:0000259" key="12">
    <source>
        <dbReference type="SMART" id="SM00934"/>
    </source>
</evidence>
<dbReference type="InterPro" id="IPR013785">
    <property type="entry name" value="Aldolase_TIM"/>
</dbReference>
<keyword evidence="7 11" id="KW-0456">Lyase</keyword>
<dbReference type="EMBL" id="CP013015">
    <property type="protein sequence ID" value="AMM41101.1"/>
    <property type="molecule type" value="Genomic_DNA"/>
</dbReference>
<dbReference type="RefSeq" id="WP_066062590.1">
    <property type="nucleotide sequence ID" value="NZ_CP013015.1"/>
</dbReference>
<dbReference type="NCBIfam" id="NF001273">
    <property type="entry name" value="PRK00230.1"/>
    <property type="match status" value="1"/>
</dbReference>
<protein>
    <recommendedName>
        <fullName evidence="4 11">Orotidine 5'-phosphate decarboxylase</fullName>
        <ecNumber evidence="3 11">4.1.1.23</ecNumber>
    </recommendedName>
</protein>
<comment type="catalytic activity">
    <reaction evidence="8 11">
        <text>orotidine 5'-phosphate + H(+) = UMP + CO2</text>
        <dbReference type="Rhea" id="RHEA:11596"/>
        <dbReference type="ChEBI" id="CHEBI:15378"/>
        <dbReference type="ChEBI" id="CHEBI:16526"/>
        <dbReference type="ChEBI" id="CHEBI:57538"/>
        <dbReference type="ChEBI" id="CHEBI:57865"/>
        <dbReference type="EC" id="4.1.1.23"/>
    </reaction>
</comment>
<dbReference type="Pfam" id="PF00215">
    <property type="entry name" value="OMPdecase"/>
    <property type="match status" value="1"/>
</dbReference>
<feature type="binding site" evidence="10">
    <location>
        <position position="18"/>
    </location>
    <ligand>
        <name>substrate</name>
    </ligand>
</feature>
<proteinExistence type="inferred from homology"/>
<dbReference type="Gene3D" id="3.20.20.70">
    <property type="entry name" value="Aldolase class I"/>
    <property type="match status" value="1"/>
</dbReference>
<dbReference type="InterPro" id="IPR014732">
    <property type="entry name" value="OMPdecase"/>
</dbReference>
<evidence type="ECO:0000256" key="10">
    <source>
        <dbReference type="PIRSR" id="PIRSR614732-2"/>
    </source>
</evidence>
<reference evidence="13 14" key="1">
    <citation type="submission" date="2015-10" db="EMBL/GenBank/DDBJ databases">
        <title>Candidatus Desulfofervidus auxilii, a hydrogenotrophic sulfate-reducing bacterium involved in the thermophilic anaerobic oxidation of methane.</title>
        <authorList>
            <person name="Krukenberg V."/>
            <person name="Richter M."/>
            <person name="Wegener G."/>
        </authorList>
    </citation>
    <scope>NUCLEOTIDE SEQUENCE [LARGE SCALE GENOMIC DNA]</scope>
    <source>
        <strain evidence="13 14">HS1</strain>
    </source>
</reference>
<dbReference type="OrthoDB" id="9806203at2"/>
<dbReference type="SUPFAM" id="SSF51366">
    <property type="entry name" value="Ribulose-phoshate binding barrel"/>
    <property type="match status" value="1"/>
</dbReference>
<comment type="pathway">
    <text evidence="2 11">Pyrimidine metabolism; UMP biosynthesis via de novo pathway; UMP from orotate: step 2/2.</text>
</comment>
<dbReference type="InterPro" id="IPR011060">
    <property type="entry name" value="RibuloseP-bd_barrel"/>
</dbReference>
<sequence>MKENIYDVAKNKLIFALDVPDLNTAKKWLRLLSTKVGCFKIGLQLFLEAGTQVIKIVKETTGNKVFLDLKLHDIPSTVLAACHQLQKYQVDFLSVFPPCYPHLFSEFQTGPTKIIGVTVLTYLDTPSLLALGIKEEFAYNPIKLVLRRAQLAKEAGCKGIVCSGQEVKQVKNLLGQEFIAITPGIRLKGNQAYDQKRITTPYEAIKNGSDYLVVGRIIRLAPKPEQVIERILEEISLALRPNQV</sequence>
<organism evidence="13 14">
    <name type="scientific">Desulfofervidus auxilii</name>
    <dbReference type="NCBI Taxonomy" id="1621989"/>
    <lineage>
        <taxon>Bacteria</taxon>
        <taxon>Pseudomonadati</taxon>
        <taxon>Thermodesulfobacteriota</taxon>
        <taxon>Candidatus Desulfofervidia</taxon>
        <taxon>Candidatus Desulfofervidales</taxon>
        <taxon>Candidatus Desulfofervidaceae</taxon>
        <taxon>Candidatus Desulfofervidus</taxon>
    </lineage>
</organism>
<feature type="active site" description="For OMPdecase activity" evidence="9">
    <location>
        <position position="68"/>
    </location>
</feature>
<comment type="function">
    <text evidence="1">Catalyzes the decarboxylation of orotidine 5'-monophosphate (OMP) to uridine 5'-monophosphate (UMP).</text>
</comment>
<dbReference type="KEGG" id="daw:HS1_001297"/>
<evidence type="ECO:0000313" key="14">
    <source>
        <dbReference type="Proteomes" id="UP000070560"/>
    </source>
</evidence>
<evidence type="ECO:0000256" key="3">
    <source>
        <dbReference type="ARBA" id="ARBA00012321"/>
    </source>
</evidence>
<evidence type="ECO:0000256" key="4">
    <source>
        <dbReference type="ARBA" id="ARBA00021923"/>
    </source>
</evidence>
<feature type="binding site" evidence="10">
    <location>
        <position position="216"/>
    </location>
    <ligand>
        <name>substrate</name>
    </ligand>
</feature>
<feature type="binding site" evidence="10">
    <location>
        <position position="40"/>
    </location>
    <ligand>
        <name>substrate</name>
    </ligand>
</feature>
<dbReference type="PROSITE" id="PS00156">
    <property type="entry name" value="OMPDECASE"/>
    <property type="match status" value="1"/>
</dbReference>
<dbReference type="InterPro" id="IPR018089">
    <property type="entry name" value="OMPdecase_AS"/>
</dbReference>
<keyword evidence="14" id="KW-1185">Reference proteome</keyword>
<dbReference type="GO" id="GO:0005829">
    <property type="term" value="C:cytosol"/>
    <property type="evidence" value="ECO:0007669"/>
    <property type="project" value="TreeGrafter"/>
</dbReference>
<keyword evidence="6 11" id="KW-0665">Pyrimidine biosynthesis</keyword>
<feature type="binding site" evidence="10">
    <location>
        <position position="121"/>
    </location>
    <ligand>
        <name>substrate</name>
    </ligand>
</feature>
<feature type="binding site" evidence="10">
    <location>
        <position position="195"/>
    </location>
    <ligand>
        <name>substrate</name>
    </ligand>
</feature>
<evidence type="ECO:0000256" key="5">
    <source>
        <dbReference type="ARBA" id="ARBA00022793"/>
    </source>
</evidence>
<comment type="similarity">
    <text evidence="11">Belongs to the OMP decarboxylase family.</text>
</comment>
<dbReference type="PANTHER" id="PTHR32119:SF2">
    <property type="entry name" value="OROTIDINE 5'-PHOSPHATE DECARBOXYLASE"/>
    <property type="match status" value="1"/>
</dbReference>
<feature type="active site" description="For OMPdecase activity" evidence="9">
    <location>
        <position position="73"/>
    </location>
</feature>
<dbReference type="GO" id="GO:0044205">
    <property type="term" value="P:'de novo' UMP biosynthetic process"/>
    <property type="evidence" value="ECO:0007669"/>
    <property type="project" value="UniProtKB-UniPathway"/>
</dbReference>
<gene>
    <name evidence="13" type="ORF">HS1_001297</name>
</gene>
<dbReference type="NCBIfam" id="TIGR01740">
    <property type="entry name" value="pyrF"/>
    <property type="match status" value="1"/>
</dbReference>
<evidence type="ECO:0000256" key="2">
    <source>
        <dbReference type="ARBA" id="ARBA00004861"/>
    </source>
</evidence>
<dbReference type="PANTHER" id="PTHR32119">
    <property type="entry name" value="OROTIDINE 5'-PHOSPHATE DECARBOXYLASE"/>
    <property type="match status" value="1"/>
</dbReference>